<feature type="domain" description="Histidine kinase/HSP90-like ATPase" evidence="2">
    <location>
        <begin position="30"/>
        <end position="146"/>
    </location>
</feature>
<dbReference type="PANTHER" id="PTHR35526:SF3">
    <property type="entry name" value="ANTI-SIGMA-F FACTOR RSBW"/>
    <property type="match status" value="1"/>
</dbReference>
<keyword evidence="1" id="KW-0723">Serine/threonine-protein kinase</keyword>
<keyword evidence="3" id="KW-0808">Transferase</keyword>
<name>A0A239M4M4_9ACTN</name>
<sequence>MTTHPAIPLDFGLTEDSGSRFAACGLSGDLHAAGSARQFTRATLSNWGMLAIVDTASIVVSEMLTNAVRYGLDDPAYAPLSSRPVWLGLLRREEAVLCTVADPGTGIPVVKEPDWFAETGRGLHIIDSLSESWGWTPPDEAGKSVWALISAPM</sequence>
<evidence type="ECO:0000313" key="4">
    <source>
        <dbReference type="Proteomes" id="UP000198280"/>
    </source>
</evidence>
<proteinExistence type="predicted"/>
<dbReference type="OrthoDB" id="4327509at2"/>
<dbReference type="Pfam" id="PF13581">
    <property type="entry name" value="HATPase_c_2"/>
    <property type="match status" value="1"/>
</dbReference>
<dbReference type="EMBL" id="FZOF01000022">
    <property type="protein sequence ID" value="SNT36944.1"/>
    <property type="molecule type" value="Genomic_DNA"/>
</dbReference>
<dbReference type="SUPFAM" id="SSF55874">
    <property type="entry name" value="ATPase domain of HSP90 chaperone/DNA topoisomerase II/histidine kinase"/>
    <property type="match status" value="1"/>
</dbReference>
<keyword evidence="3" id="KW-0418">Kinase</keyword>
<dbReference type="AlphaFoldDB" id="A0A239M4M4"/>
<accession>A0A239M4M4</accession>
<reference evidence="3 4" key="1">
    <citation type="submission" date="2017-06" db="EMBL/GenBank/DDBJ databases">
        <authorList>
            <person name="Kim H.J."/>
            <person name="Triplett B.A."/>
        </authorList>
    </citation>
    <scope>NUCLEOTIDE SEQUENCE [LARGE SCALE GENOMIC DNA]</scope>
    <source>
        <strain evidence="3 4">CGMCC 4.1858</strain>
    </source>
</reference>
<keyword evidence="4" id="KW-1185">Reference proteome</keyword>
<evidence type="ECO:0000259" key="2">
    <source>
        <dbReference type="Pfam" id="PF13581"/>
    </source>
</evidence>
<organism evidence="3 4">
    <name type="scientific">Actinacidiphila glaucinigra</name>
    <dbReference type="NCBI Taxonomy" id="235986"/>
    <lineage>
        <taxon>Bacteria</taxon>
        <taxon>Bacillati</taxon>
        <taxon>Actinomycetota</taxon>
        <taxon>Actinomycetes</taxon>
        <taxon>Kitasatosporales</taxon>
        <taxon>Streptomycetaceae</taxon>
        <taxon>Actinacidiphila</taxon>
    </lineage>
</organism>
<evidence type="ECO:0000256" key="1">
    <source>
        <dbReference type="ARBA" id="ARBA00022527"/>
    </source>
</evidence>
<dbReference type="InterPro" id="IPR036890">
    <property type="entry name" value="HATPase_C_sf"/>
</dbReference>
<dbReference type="CDD" id="cd16936">
    <property type="entry name" value="HATPase_RsbW-like"/>
    <property type="match status" value="1"/>
</dbReference>
<dbReference type="RefSeq" id="WP_089227366.1">
    <property type="nucleotide sequence ID" value="NZ_FZOF01000022.1"/>
</dbReference>
<gene>
    <name evidence="3" type="ORF">SAMN05216252_122114</name>
</gene>
<dbReference type="PANTHER" id="PTHR35526">
    <property type="entry name" value="ANTI-SIGMA-F FACTOR RSBW-RELATED"/>
    <property type="match status" value="1"/>
</dbReference>
<dbReference type="InterPro" id="IPR050267">
    <property type="entry name" value="Anti-sigma-factor_SerPK"/>
</dbReference>
<evidence type="ECO:0000313" key="3">
    <source>
        <dbReference type="EMBL" id="SNT36944.1"/>
    </source>
</evidence>
<protein>
    <submittedName>
        <fullName evidence="3">Anti-sigma regulatory factor (Ser/Thr protein kinase)</fullName>
    </submittedName>
</protein>
<dbReference type="InterPro" id="IPR003594">
    <property type="entry name" value="HATPase_dom"/>
</dbReference>
<dbReference type="GO" id="GO:0004674">
    <property type="term" value="F:protein serine/threonine kinase activity"/>
    <property type="evidence" value="ECO:0007669"/>
    <property type="project" value="UniProtKB-KW"/>
</dbReference>
<dbReference type="Gene3D" id="3.30.565.10">
    <property type="entry name" value="Histidine kinase-like ATPase, C-terminal domain"/>
    <property type="match status" value="1"/>
</dbReference>
<dbReference type="Proteomes" id="UP000198280">
    <property type="component" value="Unassembled WGS sequence"/>
</dbReference>